<protein>
    <submittedName>
        <fullName evidence="2">Uncharacterized protein</fullName>
    </submittedName>
</protein>
<sequence>MRATRTLRAQNAQSLDKQEADQPNPSELLRVVSVHLCGAPAAAVFPAVSAWLLREDEEATALTARHRED</sequence>
<keyword evidence="3" id="KW-1185">Reference proteome</keyword>
<feature type="region of interest" description="Disordered" evidence="1">
    <location>
        <begin position="1"/>
        <end position="23"/>
    </location>
</feature>
<evidence type="ECO:0000313" key="2">
    <source>
        <dbReference type="EMBL" id="KAJ5103097.1"/>
    </source>
</evidence>
<accession>A0A9W9KFD9</accession>
<reference evidence="2" key="1">
    <citation type="submission" date="2022-11" db="EMBL/GenBank/DDBJ databases">
        <authorList>
            <person name="Petersen C."/>
        </authorList>
    </citation>
    <scope>NUCLEOTIDE SEQUENCE</scope>
    <source>
        <strain evidence="2">IBT 30761</strain>
    </source>
</reference>
<proteinExistence type="predicted"/>
<dbReference type="Proteomes" id="UP001149074">
    <property type="component" value="Unassembled WGS sequence"/>
</dbReference>
<dbReference type="RefSeq" id="XP_056476477.1">
    <property type="nucleotide sequence ID" value="XM_056616120.1"/>
</dbReference>
<evidence type="ECO:0000256" key="1">
    <source>
        <dbReference type="SAM" id="MobiDB-lite"/>
    </source>
</evidence>
<dbReference type="AlphaFoldDB" id="A0A9W9KFD9"/>
<dbReference type="EMBL" id="JAPQKI010000004">
    <property type="protein sequence ID" value="KAJ5103097.1"/>
    <property type="molecule type" value="Genomic_DNA"/>
</dbReference>
<organism evidence="2 3">
    <name type="scientific">Penicillium argentinense</name>
    <dbReference type="NCBI Taxonomy" id="1131581"/>
    <lineage>
        <taxon>Eukaryota</taxon>
        <taxon>Fungi</taxon>
        <taxon>Dikarya</taxon>
        <taxon>Ascomycota</taxon>
        <taxon>Pezizomycotina</taxon>
        <taxon>Eurotiomycetes</taxon>
        <taxon>Eurotiomycetidae</taxon>
        <taxon>Eurotiales</taxon>
        <taxon>Aspergillaceae</taxon>
        <taxon>Penicillium</taxon>
    </lineage>
</organism>
<dbReference type="GeneID" id="81355099"/>
<evidence type="ECO:0000313" key="3">
    <source>
        <dbReference type="Proteomes" id="UP001149074"/>
    </source>
</evidence>
<reference evidence="2" key="2">
    <citation type="journal article" date="2023" name="IMA Fungus">
        <title>Comparative genomic study of the Penicillium genus elucidates a diverse pangenome and 15 lateral gene transfer events.</title>
        <authorList>
            <person name="Petersen C."/>
            <person name="Sorensen T."/>
            <person name="Nielsen M.R."/>
            <person name="Sondergaard T.E."/>
            <person name="Sorensen J.L."/>
            <person name="Fitzpatrick D.A."/>
            <person name="Frisvad J.C."/>
            <person name="Nielsen K.L."/>
        </authorList>
    </citation>
    <scope>NUCLEOTIDE SEQUENCE</scope>
    <source>
        <strain evidence="2">IBT 30761</strain>
    </source>
</reference>
<gene>
    <name evidence="2" type="ORF">N7532_003626</name>
</gene>
<comment type="caution">
    <text evidence="2">The sequence shown here is derived from an EMBL/GenBank/DDBJ whole genome shotgun (WGS) entry which is preliminary data.</text>
</comment>
<feature type="compositionally biased region" description="Polar residues" evidence="1">
    <location>
        <begin position="7"/>
        <end position="23"/>
    </location>
</feature>
<name>A0A9W9KFD9_9EURO</name>